<dbReference type="Gene3D" id="2.70.20.10">
    <property type="entry name" value="Topoisomerase I, domain 3"/>
    <property type="match status" value="1"/>
</dbReference>
<dbReference type="Gene3D" id="3.40.50.140">
    <property type="match status" value="1"/>
</dbReference>
<keyword evidence="5" id="KW-0238">DNA-binding</keyword>
<dbReference type="PROSITE" id="PS52039">
    <property type="entry name" value="TOPO_IA_2"/>
    <property type="match status" value="1"/>
</dbReference>
<dbReference type="Pfam" id="PF13342">
    <property type="entry name" value="Toprim_Crpt"/>
    <property type="match status" value="2"/>
</dbReference>
<dbReference type="EC" id="5.6.2.1" evidence="3"/>
<dbReference type="RefSeq" id="WP_188867936.1">
    <property type="nucleotide sequence ID" value="NZ_BMNW01000011.1"/>
</dbReference>
<sequence>MKKILWVAEKKSQITEAILPCLNTQISESSSGYIRAGEHEFIYLNGHAFELAPPDEYLPDNVPTGSSGRKLWRKEDLPIIPTAWQLVPKATKKACLAKLKQCLANCDVIYHVGDPDAEGQTLVDEALEFYRNRKPVKRVLINDYNQSEVQKALANIRDNHEAMFRGWYLWGTARGRYDWLLGMNATRAMTLRGRELGMNRVLPVGSVKSPLTYVVRERDRIIEDFKPQPFFSVTAQFKHRNGVYQATWKPKPDQPGMDSEGRLIDEAIAVDITKRVVSADAAITSFMQEPKKQKPPLPLAMDELQIEGFSRYGYTSQQVLDAAQKLYEAYKVTTYPRSDNRYLSESHHEKAPAVVAAILKLRPDLAYLRDVIDTSRKSSAFDDKKMKTPKGEPTPHHGIVPTAPEVDVNVAAWTEVERNVYDLIVRSYLVQFAAPYEYLHTTVETSAASEVFNATGKVQIAAGWKQIIADTAPDDESSSEEADVNDSQALPSMETGDAVACLSCDKHARKTTPPARFDEKLLLEAMKNLHKYVHDETAKNRLKEGDGIGTTATRGPTIAEMRSKGVLVPVKPGSKKLMTSVEARAAIDALTMDVKDPAQAGFFKSQLDQVANRELAFETFMERTEQYVTDVVRNALTASMAVPESATPICVCPLCKGNMKRSDKAHSCEDCDFKLWHVVAGRPLSDNEILQLLGKGETGLLKGFDSRTTGKKFSAKLKLNKQSRKVEFEFEAKPNIAVDHDSQFNAICPRCSSPVTVKGAVYACSGCDFKVWGEIASRKLAISEAQELINTGMTAAFLTGFKSKQKKPFTARLRLDKTSGRVNFEFENKS</sequence>
<dbReference type="PANTHER" id="PTHR11390">
    <property type="entry name" value="PROKARYOTIC DNA TOPOISOMERASE"/>
    <property type="match status" value="1"/>
</dbReference>
<reference evidence="14" key="1">
    <citation type="journal article" date="2019" name="Int. J. Syst. Evol. Microbiol.">
        <title>The Global Catalogue of Microorganisms (GCM) 10K type strain sequencing project: providing services to taxonomists for standard genome sequencing and annotation.</title>
        <authorList>
            <consortium name="The Broad Institute Genomics Platform"/>
            <consortium name="The Broad Institute Genome Sequencing Center for Infectious Disease"/>
            <person name="Wu L."/>
            <person name="Ma J."/>
        </authorList>
    </citation>
    <scope>NUCLEOTIDE SEQUENCE [LARGE SCALE GENOMIC DNA]</scope>
    <source>
        <strain evidence="14">JCM 13501</strain>
    </source>
</reference>
<keyword evidence="14" id="KW-1185">Reference proteome</keyword>
<organism evidence="13 14">
    <name type="scientific">Pseudomonas asuensis</name>
    <dbReference type="NCBI Taxonomy" id="1825787"/>
    <lineage>
        <taxon>Bacteria</taxon>
        <taxon>Pseudomonadati</taxon>
        <taxon>Pseudomonadota</taxon>
        <taxon>Gammaproteobacteria</taxon>
        <taxon>Pseudomonadales</taxon>
        <taxon>Pseudomonadaceae</taxon>
        <taxon>Pseudomonas</taxon>
    </lineage>
</organism>
<dbReference type="Gene3D" id="1.10.290.10">
    <property type="entry name" value="Topoisomerase I, domain 4"/>
    <property type="match status" value="1"/>
</dbReference>
<accession>A0ABQ2H2I5</accession>
<dbReference type="InterPro" id="IPR025589">
    <property type="entry name" value="Toprim_C_rpt"/>
</dbReference>
<feature type="region of interest" description="Disordered" evidence="11">
    <location>
        <begin position="379"/>
        <end position="402"/>
    </location>
</feature>
<evidence type="ECO:0000256" key="1">
    <source>
        <dbReference type="ARBA" id="ARBA00000213"/>
    </source>
</evidence>
<feature type="domain" description="Topo IA-type catalytic" evidence="12">
    <location>
        <begin position="164"/>
        <end position="632"/>
    </location>
</feature>
<dbReference type="PANTHER" id="PTHR11390:SF21">
    <property type="entry name" value="DNA TOPOISOMERASE 3-ALPHA"/>
    <property type="match status" value="1"/>
</dbReference>
<dbReference type="Gene3D" id="1.10.460.10">
    <property type="entry name" value="Topoisomerase I, domain 2"/>
    <property type="match status" value="1"/>
</dbReference>
<evidence type="ECO:0000256" key="5">
    <source>
        <dbReference type="ARBA" id="ARBA00023125"/>
    </source>
</evidence>
<gene>
    <name evidence="13" type="primary">topB</name>
    <name evidence="13" type="ORF">GCM10009425_40380</name>
</gene>
<evidence type="ECO:0000256" key="8">
    <source>
        <dbReference type="ARBA" id="ARBA00031985"/>
    </source>
</evidence>
<comment type="caution">
    <text evidence="13">The sequence shown here is derived from an EMBL/GenBank/DDBJ whole genome shotgun (WGS) entry which is preliminary data.</text>
</comment>
<comment type="catalytic activity">
    <reaction evidence="1">
        <text>ATP-independent breakage of single-stranded DNA, followed by passage and rejoining.</text>
        <dbReference type="EC" id="5.6.2.1"/>
    </reaction>
</comment>
<evidence type="ECO:0000256" key="3">
    <source>
        <dbReference type="ARBA" id="ARBA00012891"/>
    </source>
</evidence>
<dbReference type="EMBL" id="BMNW01000011">
    <property type="protein sequence ID" value="GGM25527.1"/>
    <property type="molecule type" value="Genomic_DNA"/>
</dbReference>
<dbReference type="InterPro" id="IPR023406">
    <property type="entry name" value="Topo_IA_AS"/>
</dbReference>
<dbReference type="InterPro" id="IPR003602">
    <property type="entry name" value="Topo_IA_DNA-bd_dom"/>
</dbReference>
<proteinExistence type="inferred from homology"/>
<name>A0ABQ2H2I5_9PSED</name>
<dbReference type="SMART" id="SM00493">
    <property type="entry name" value="TOPRIM"/>
    <property type="match status" value="1"/>
</dbReference>
<evidence type="ECO:0000256" key="10">
    <source>
        <dbReference type="ARBA" id="ARBA00032877"/>
    </source>
</evidence>
<keyword evidence="4" id="KW-0799">Topoisomerase</keyword>
<dbReference type="InterPro" id="IPR006171">
    <property type="entry name" value="TOPRIM_dom"/>
</dbReference>
<dbReference type="InterPro" id="IPR013826">
    <property type="entry name" value="Topo_IA_cen_sub3"/>
</dbReference>
<evidence type="ECO:0000256" key="6">
    <source>
        <dbReference type="ARBA" id="ARBA00023235"/>
    </source>
</evidence>
<protein>
    <recommendedName>
        <fullName evidence="3">DNA topoisomerase</fullName>
        <ecNumber evidence="3">5.6.2.1</ecNumber>
    </recommendedName>
    <alternativeName>
        <fullName evidence="10">Omega-protein</fullName>
    </alternativeName>
    <alternativeName>
        <fullName evidence="9">Relaxing enzyme</fullName>
    </alternativeName>
    <alternativeName>
        <fullName evidence="7">Swivelase</fullName>
    </alternativeName>
    <alternativeName>
        <fullName evidence="8">Untwisting enzyme</fullName>
    </alternativeName>
</protein>
<dbReference type="PROSITE" id="PS00396">
    <property type="entry name" value="TOPO_IA_1"/>
    <property type="match status" value="1"/>
</dbReference>
<dbReference type="InterPro" id="IPR013824">
    <property type="entry name" value="Topo_IA_cen_sub1"/>
</dbReference>
<dbReference type="InterPro" id="IPR013825">
    <property type="entry name" value="Topo_IA_cen_sub2"/>
</dbReference>
<evidence type="ECO:0000256" key="4">
    <source>
        <dbReference type="ARBA" id="ARBA00023029"/>
    </source>
</evidence>
<evidence type="ECO:0000256" key="7">
    <source>
        <dbReference type="ARBA" id="ARBA00030003"/>
    </source>
</evidence>
<comment type="similarity">
    <text evidence="2">Belongs to the type IA topoisomerase family.</text>
</comment>
<dbReference type="Proteomes" id="UP000616499">
    <property type="component" value="Unassembled WGS sequence"/>
</dbReference>
<evidence type="ECO:0000256" key="9">
    <source>
        <dbReference type="ARBA" id="ARBA00032235"/>
    </source>
</evidence>
<dbReference type="InterPro" id="IPR000380">
    <property type="entry name" value="Topo_IA"/>
</dbReference>
<dbReference type="InterPro" id="IPR003601">
    <property type="entry name" value="Topo_IA_2"/>
</dbReference>
<dbReference type="SUPFAM" id="SSF56712">
    <property type="entry name" value="Prokaryotic type I DNA topoisomerase"/>
    <property type="match status" value="1"/>
</dbReference>
<evidence type="ECO:0000259" key="12">
    <source>
        <dbReference type="PROSITE" id="PS52039"/>
    </source>
</evidence>
<feature type="compositionally biased region" description="Basic and acidic residues" evidence="11">
    <location>
        <begin position="379"/>
        <end position="395"/>
    </location>
</feature>
<dbReference type="Pfam" id="PF01131">
    <property type="entry name" value="Topoisom_bac"/>
    <property type="match status" value="1"/>
</dbReference>
<dbReference type="SMART" id="SM00436">
    <property type="entry name" value="TOP1Bc"/>
    <property type="match status" value="1"/>
</dbReference>
<dbReference type="InterPro" id="IPR023405">
    <property type="entry name" value="Topo_IA_core_domain"/>
</dbReference>
<dbReference type="PRINTS" id="PR00417">
    <property type="entry name" value="PRTPISMRASEI"/>
</dbReference>
<dbReference type="SMART" id="SM00437">
    <property type="entry name" value="TOP1Ac"/>
    <property type="match status" value="1"/>
</dbReference>
<keyword evidence="6" id="KW-0413">Isomerase</keyword>
<evidence type="ECO:0000313" key="13">
    <source>
        <dbReference type="EMBL" id="GGM25527.1"/>
    </source>
</evidence>
<evidence type="ECO:0000256" key="11">
    <source>
        <dbReference type="SAM" id="MobiDB-lite"/>
    </source>
</evidence>
<evidence type="ECO:0000313" key="14">
    <source>
        <dbReference type="Proteomes" id="UP000616499"/>
    </source>
</evidence>
<evidence type="ECO:0000256" key="2">
    <source>
        <dbReference type="ARBA" id="ARBA00009446"/>
    </source>
</evidence>
<dbReference type="InterPro" id="IPR013497">
    <property type="entry name" value="Topo_IA_cen"/>
</dbReference>